<keyword evidence="13 17" id="KW-0472">Membrane</keyword>
<evidence type="ECO:0000256" key="2">
    <source>
        <dbReference type="ARBA" id="ARBA00007316"/>
    </source>
</evidence>
<evidence type="ECO:0000256" key="1">
    <source>
        <dbReference type="ARBA" id="ARBA00004429"/>
    </source>
</evidence>
<evidence type="ECO:0000256" key="16">
    <source>
        <dbReference type="SAM" id="Coils"/>
    </source>
</evidence>
<dbReference type="PANTHER" id="PTHR32309:SF13">
    <property type="entry name" value="FERRIC ENTEROBACTIN TRANSPORT PROTEIN FEPE"/>
    <property type="match status" value="1"/>
</dbReference>
<dbReference type="Proteomes" id="UP000523601">
    <property type="component" value="Unassembled WGS sequence"/>
</dbReference>
<sequence length="783" mass="84696">MNKIGINFNKGSGDLRDNDPTTTVDLTQISTVLNRRRKTIFICVAALVILGVAATITSPKYYDSVALVLLDQNIERTTQQVSSVGENSTNDVAMESARLVILSDDVAISVVKRLKLTDEAAFMSPPIAPFTRFVGSVFGAIRSCLNSVASIFSSEAGSVNSETLLLSSGALDNSSQVDPLVAYAARALQNGVLVSRVGRSSAFSIYYRSADPILSANIVNAFADVYVSDALNANYVATERMTEWMQGRLSELERNAQEAAGEAEAFRAANSLSSGANTGSMSEDVVDRLNSDLSEAITDLARARAMDTALTAAVGAGQDALLAGLPRGIPAIDDDEFATRQKMLSDALIDLNAAQEDGSAPRITSNKARVAIAANRLYSAMQRMKEQARGEVSLAEARVDALRESLNVAVTNDAAAGPAQIELELLEQRASTLNTLYQSYLTRFREIDQQRNFPVSNVRVLNYSAVPLVAAGPSLKRTVILCVVLGLILSTVIIAVKEWRDRFLRTSDHVTKIIGAPFLGYLPKMEHSKSVIRGKSKDHIAREERLPVSRYFFATNNMRSQYAETLRNIVLTSNLEFNDGRRGRVIGVTSSRPQEGKSITSLNIACSFAAAGKSVCVIDSDPHMAGFTRIVGAQSKAGLLDILSGSLEWEEVLQTLPSTNIKMIQCIIPKGFNHGSEMLASSKMSDLIEDLKARFDVLVLDLAPMGPVIDARVLMGSLDQVVFVAEWGITPISLAHGILTGDRSLETKLLGVVLNKVDMDKIGDYASDSDSATYYQEYNAYIN</sequence>
<evidence type="ECO:0000256" key="11">
    <source>
        <dbReference type="ARBA" id="ARBA00022840"/>
    </source>
</evidence>
<organism evidence="20 21">
    <name type="scientific">Donghicola mangrovi</name>
    <dbReference type="NCBI Taxonomy" id="2729614"/>
    <lineage>
        <taxon>Bacteria</taxon>
        <taxon>Pseudomonadati</taxon>
        <taxon>Pseudomonadota</taxon>
        <taxon>Alphaproteobacteria</taxon>
        <taxon>Rhodobacterales</taxon>
        <taxon>Roseobacteraceae</taxon>
        <taxon>Donghicola</taxon>
    </lineage>
</organism>
<reference evidence="20 21" key="1">
    <citation type="submission" date="2020-04" db="EMBL/GenBank/DDBJ databases">
        <title>Donghicola sp., a member of the Rhodobacteraceae family isolated from mangrove forest in Thailand.</title>
        <authorList>
            <person name="Charoenyingcharoen P."/>
            <person name="Yukphan P."/>
        </authorList>
    </citation>
    <scope>NUCLEOTIDE SEQUENCE [LARGE SCALE GENOMIC DNA]</scope>
    <source>
        <strain evidence="20 21">C2-DW-16</strain>
    </source>
</reference>
<proteinExistence type="inferred from homology"/>
<keyword evidence="16" id="KW-0175">Coiled coil</keyword>
<evidence type="ECO:0000256" key="4">
    <source>
        <dbReference type="ARBA" id="ARBA00011903"/>
    </source>
</evidence>
<dbReference type="Pfam" id="PF02706">
    <property type="entry name" value="Wzz"/>
    <property type="match status" value="1"/>
</dbReference>
<dbReference type="EMBL" id="JABCJD010000011">
    <property type="protein sequence ID" value="NVO29195.1"/>
    <property type="molecule type" value="Genomic_DNA"/>
</dbReference>
<evidence type="ECO:0000259" key="18">
    <source>
        <dbReference type="Pfam" id="PF02706"/>
    </source>
</evidence>
<dbReference type="InterPro" id="IPR027417">
    <property type="entry name" value="P-loop_NTPase"/>
</dbReference>
<evidence type="ECO:0000256" key="3">
    <source>
        <dbReference type="ARBA" id="ARBA00008883"/>
    </source>
</evidence>
<gene>
    <name evidence="20" type="ORF">HJ526_17370</name>
</gene>
<keyword evidence="21" id="KW-1185">Reference proteome</keyword>
<keyword evidence="7" id="KW-0808">Transferase</keyword>
<dbReference type="SUPFAM" id="SSF52540">
    <property type="entry name" value="P-loop containing nucleoside triphosphate hydrolases"/>
    <property type="match status" value="1"/>
</dbReference>
<evidence type="ECO:0000256" key="14">
    <source>
        <dbReference type="ARBA" id="ARBA00023137"/>
    </source>
</evidence>
<evidence type="ECO:0000256" key="7">
    <source>
        <dbReference type="ARBA" id="ARBA00022679"/>
    </source>
</evidence>
<accession>A0ABX2PJ58</accession>
<comment type="similarity">
    <text evidence="2">Belongs to the CpsD/CapB family.</text>
</comment>
<keyword evidence="10" id="KW-0418">Kinase</keyword>
<evidence type="ECO:0000256" key="15">
    <source>
        <dbReference type="ARBA" id="ARBA00051245"/>
    </source>
</evidence>
<evidence type="ECO:0000256" key="10">
    <source>
        <dbReference type="ARBA" id="ARBA00022777"/>
    </source>
</evidence>
<evidence type="ECO:0000259" key="19">
    <source>
        <dbReference type="Pfam" id="PF13614"/>
    </source>
</evidence>
<dbReference type="InterPro" id="IPR005702">
    <property type="entry name" value="Wzc-like_C"/>
</dbReference>
<dbReference type="Pfam" id="PF13614">
    <property type="entry name" value="AAA_31"/>
    <property type="match status" value="1"/>
</dbReference>
<comment type="subcellular location">
    <subcellularLocation>
        <location evidence="1">Cell inner membrane</location>
        <topology evidence="1">Multi-pass membrane protein</topology>
    </subcellularLocation>
</comment>
<name>A0ABX2PJ58_9RHOB</name>
<keyword evidence="11" id="KW-0067">ATP-binding</keyword>
<dbReference type="EC" id="2.7.10.2" evidence="4"/>
<feature type="domain" description="AAA" evidence="19">
    <location>
        <begin position="584"/>
        <end position="722"/>
    </location>
</feature>
<comment type="similarity">
    <text evidence="3">Belongs to the etk/wzc family.</text>
</comment>
<keyword evidence="6" id="KW-0997">Cell inner membrane</keyword>
<evidence type="ECO:0000256" key="5">
    <source>
        <dbReference type="ARBA" id="ARBA00022475"/>
    </source>
</evidence>
<keyword evidence="14" id="KW-0829">Tyrosine-protein kinase</keyword>
<dbReference type="RefSeq" id="WP_176855885.1">
    <property type="nucleotide sequence ID" value="NZ_JABCJD010000011.1"/>
</dbReference>
<feature type="coiled-coil region" evidence="16">
    <location>
        <begin position="249"/>
        <end position="306"/>
    </location>
</feature>
<feature type="transmembrane region" description="Helical" evidence="17">
    <location>
        <begin position="39"/>
        <end position="57"/>
    </location>
</feature>
<protein>
    <recommendedName>
        <fullName evidence="4">non-specific protein-tyrosine kinase</fullName>
        <ecNumber evidence="4">2.7.10.2</ecNumber>
    </recommendedName>
</protein>
<evidence type="ECO:0000313" key="21">
    <source>
        <dbReference type="Proteomes" id="UP000523601"/>
    </source>
</evidence>
<dbReference type="CDD" id="cd05387">
    <property type="entry name" value="BY-kinase"/>
    <property type="match status" value="1"/>
</dbReference>
<evidence type="ECO:0000256" key="17">
    <source>
        <dbReference type="SAM" id="Phobius"/>
    </source>
</evidence>
<evidence type="ECO:0000313" key="20">
    <source>
        <dbReference type="EMBL" id="NVO29195.1"/>
    </source>
</evidence>
<evidence type="ECO:0000256" key="6">
    <source>
        <dbReference type="ARBA" id="ARBA00022519"/>
    </source>
</evidence>
<evidence type="ECO:0000256" key="13">
    <source>
        <dbReference type="ARBA" id="ARBA00023136"/>
    </source>
</evidence>
<dbReference type="Gene3D" id="3.40.50.300">
    <property type="entry name" value="P-loop containing nucleotide triphosphate hydrolases"/>
    <property type="match status" value="1"/>
</dbReference>
<dbReference type="InterPro" id="IPR050445">
    <property type="entry name" value="Bact_polysacc_biosynth/exp"/>
</dbReference>
<evidence type="ECO:0000256" key="12">
    <source>
        <dbReference type="ARBA" id="ARBA00022989"/>
    </source>
</evidence>
<keyword evidence="8 17" id="KW-0812">Transmembrane</keyword>
<dbReference type="InterPro" id="IPR003856">
    <property type="entry name" value="LPS_length_determ_N"/>
</dbReference>
<feature type="domain" description="Polysaccharide chain length determinant N-terminal" evidence="18">
    <location>
        <begin position="23"/>
        <end position="113"/>
    </location>
</feature>
<comment type="catalytic activity">
    <reaction evidence="15">
        <text>L-tyrosyl-[protein] + ATP = O-phospho-L-tyrosyl-[protein] + ADP + H(+)</text>
        <dbReference type="Rhea" id="RHEA:10596"/>
        <dbReference type="Rhea" id="RHEA-COMP:10136"/>
        <dbReference type="Rhea" id="RHEA-COMP:20101"/>
        <dbReference type="ChEBI" id="CHEBI:15378"/>
        <dbReference type="ChEBI" id="CHEBI:30616"/>
        <dbReference type="ChEBI" id="CHEBI:46858"/>
        <dbReference type="ChEBI" id="CHEBI:61978"/>
        <dbReference type="ChEBI" id="CHEBI:456216"/>
        <dbReference type="EC" id="2.7.10.2"/>
    </reaction>
</comment>
<keyword evidence="9" id="KW-0547">Nucleotide-binding</keyword>
<evidence type="ECO:0000256" key="8">
    <source>
        <dbReference type="ARBA" id="ARBA00022692"/>
    </source>
</evidence>
<comment type="caution">
    <text evidence="20">The sequence shown here is derived from an EMBL/GenBank/DDBJ whole genome shotgun (WGS) entry which is preliminary data.</text>
</comment>
<evidence type="ECO:0000256" key="9">
    <source>
        <dbReference type="ARBA" id="ARBA00022741"/>
    </source>
</evidence>
<keyword evidence="5" id="KW-1003">Cell membrane</keyword>
<dbReference type="PANTHER" id="PTHR32309">
    <property type="entry name" value="TYROSINE-PROTEIN KINASE"/>
    <property type="match status" value="1"/>
</dbReference>
<keyword evidence="12 17" id="KW-1133">Transmembrane helix</keyword>
<dbReference type="InterPro" id="IPR025669">
    <property type="entry name" value="AAA_dom"/>
</dbReference>